<protein>
    <recommendedName>
        <fullName evidence="3">DNA-binding protein</fullName>
    </recommendedName>
</protein>
<dbReference type="EMBL" id="LQPZ01000016">
    <property type="protein sequence ID" value="ORX06146.1"/>
    <property type="molecule type" value="Genomic_DNA"/>
</dbReference>
<dbReference type="AlphaFoldDB" id="A0A1X2EM03"/>
<dbReference type="STRING" id="1798.AWC30_06995"/>
<evidence type="ECO:0008006" key="3">
    <source>
        <dbReference type="Google" id="ProtNLM"/>
    </source>
</evidence>
<sequence>MPTASSPLADRVAARARRDSDFAEVLDTLLAAPTSPQGHLERVAAQALNDQRRAALTQDFVDGALPTPQVQQLLGLGTPQAVHRMRSRGRLLGAAVGNRTWFPAWQFDGDRLHPDLPQILELLARFTADPLAADRVIRLTREELGGRSIAQALRHSAADPASARTAMRLLTALGA</sequence>
<accession>A0A1X2EM03</accession>
<comment type="caution">
    <text evidence="1">The sequence shown here is derived from an EMBL/GenBank/DDBJ whole genome shotgun (WGS) entry which is preliminary data.</text>
</comment>
<evidence type="ECO:0000313" key="1">
    <source>
        <dbReference type="EMBL" id="ORX06146.1"/>
    </source>
</evidence>
<organism evidence="1 2">
    <name type="scientific">Mycolicibacillus trivialis</name>
    <dbReference type="NCBI Taxonomy" id="1798"/>
    <lineage>
        <taxon>Bacteria</taxon>
        <taxon>Bacillati</taxon>
        <taxon>Actinomycetota</taxon>
        <taxon>Actinomycetes</taxon>
        <taxon>Mycobacteriales</taxon>
        <taxon>Mycobacteriaceae</taxon>
        <taxon>Mycolicibacillus</taxon>
    </lineage>
</organism>
<reference evidence="1 2" key="1">
    <citation type="submission" date="2016-01" db="EMBL/GenBank/DDBJ databases">
        <title>The new phylogeny of the genus Mycobacterium.</title>
        <authorList>
            <person name="Tarcisio F."/>
            <person name="Conor M."/>
            <person name="Antonella G."/>
            <person name="Elisabetta G."/>
            <person name="Giulia F.S."/>
            <person name="Sara T."/>
            <person name="Anna F."/>
            <person name="Clotilde B."/>
            <person name="Roberto B."/>
            <person name="Veronica D.S."/>
            <person name="Fabio R."/>
            <person name="Monica P."/>
            <person name="Olivier J."/>
            <person name="Enrico T."/>
            <person name="Nicola S."/>
        </authorList>
    </citation>
    <scope>NUCLEOTIDE SEQUENCE [LARGE SCALE GENOMIC DNA]</scope>
    <source>
        <strain evidence="1 2">DSM 44153</strain>
    </source>
</reference>
<dbReference type="OrthoDB" id="4727019at2"/>
<name>A0A1X2EM03_9MYCO</name>
<keyword evidence="2" id="KW-1185">Reference proteome</keyword>
<evidence type="ECO:0000313" key="2">
    <source>
        <dbReference type="Proteomes" id="UP000193090"/>
    </source>
</evidence>
<dbReference type="RefSeq" id="WP_085109418.1">
    <property type="nucleotide sequence ID" value="NZ_JACKSN010000054.1"/>
</dbReference>
<proteinExistence type="predicted"/>
<dbReference type="Proteomes" id="UP000193090">
    <property type="component" value="Unassembled WGS sequence"/>
</dbReference>
<gene>
    <name evidence="1" type="ORF">AWC30_06995</name>
</gene>